<dbReference type="SUPFAM" id="SSF56104">
    <property type="entry name" value="SAICAR synthase-like"/>
    <property type="match status" value="1"/>
</dbReference>
<dbReference type="EC" id="2.7.-.-" evidence="4"/>
<dbReference type="GO" id="GO:0005634">
    <property type="term" value="C:nucleus"/>
    <property type="evidence" value="ECO:0007669"/>
    <property type="project" value="TreeGrafter"/>
</dbReference>
<organism evidence="5 7">
    <name type="scientific">Dinothrombium tinctorium</name>
    <dbReference type="NCBI Taxonomy" id="1965070"/>
    <lineage>
        <taxon>Eukaryota</taxon>
        <taxon>Metazoa</taxon>
        <taxon>Ecdysozoa</taxon>
        <taxon>Arthropoda</taxon>
        <taxon>Chelicerata</taxon>
        <taxon>Arachnida</taxon>
        <taxon>Acari</taxon>
        <taxon>Acariformes</taxon>
        <taxon>Trombidiformes</taxon>
        <taxon>Prostigmata</taxon>
        <taxon>Anystina</taxon>
        <taxon>Parasitengona</taxon>
        <taxon>Trombidioidea</taxon>
        <taxon>Trombidiidae</taxon>
        <taxon>Dinothrombium</taxon>
    </lineage>
</organism>
<dbReference type="InterPro" id="IPR005522">
    <property type="entry name" value="IPK"/>
</dbReference>
<evidence type="ECO:0000313" key="5">
    <source>
        <dbReference type="EMBL" id="RWS10601.1"/>
    </source>
</evidence>
<evidence type="ECO:0000256" key="3">
    <source>
        <dbReference type="ARBA" id="ARBA00022777"/>
    </source>
</evidence>
<evidence type="ECO:0000256" key="4">
    <source>
        <dbReference type="RuleBase" id="RU363090"/>
    </source>
</evidence>
<evidence type="ECO:0000313" key="6">
    <source>
        <dbReference type="EMBL" id="RWS10888.1"/>
    </source>
</evidence>
<dbReference type="AlphaFoldDB" id="A0A3S3NWR4"/>
<dbReference type="Pfam" id="PF03770">
    <property type="entry name" value="IPK"/>
    <property type="match status" value="1"/>
</dbReference>
<dbReference type="OrthoDB" id="338650at2759"/>
<dbReference type="PANTHER" id="PTHR12400:SF97">
    <property type="entry name" value="KINASE"/>
    <property type="match status" value="1"/>
</dbReference>
<accession>A0A3S3NWR4</accession>
<reference evidence="5" key="2">
    <citation type="submission" date="2018-11" db="EMBL/GenBank/DDBJ databases">
        <title>Trombidioid mite genomics.</title>
        <authorList>
            <person name="Dong X."/>
        </authorList>
    </citation>
    <scope>NUCLEOTIDE SEQUENCE</scope>
    <source>
        <strain evidence="5">UoL-WK</strain>
    </source>
</reference>
<dbReference type="GO" id="GO:0046854">
    <property type="term" value="P:phosphatidylinositol phosphate biosynthetic process"/>
    <property type="evidence" value="ECO:0007669"/>
    <property type="project" value="TreeGrafter"/>
</dbReference>
<dbReference type="EMBL" id="NCKU01002040">
    <property type="protein sequence ID" value="RWS10601.1"/>
    <property type="molecule type" value="Genomic_DNA"/>
</dbReference>
<sequence length="161" mass="19043">MNNSIGLKLVTRDSKFIFEDKNTILKQLVPEEEYCFEQFKGDSLKSFVPPNIMDIKMGIRTVLEDVFSKESEKVKLRPDMFETMFRINPETLIEEEKILKAVTKVRYLQWLDENIWLIDFEKTHKIPEDVKITHESKWKSGNHEDGYLIGLNNLICIFKQV</sequence>
<dbReference type="Proteomes" id="UP000285301">
    <property type="component" value="Unassembled WGS sequence"/>
</dbReference>
<gene>
    <name evidence="6" type="ORF">B4U79_10031</name>
    <name evidence="5" type="ORF">B4U79_15244</name>
</gene>
<dbReference type="GO" id="GO:0005737">
    <property type="term" value="C:cytoplasm"/>
    <property type="evidence" value="ECO:0007669"/>
    <property type="project" value="TreeGrafter"/>
</dbReference>
<evidence type="ECO:0000256" key="1">
    <source>
        <dbReference type="ARBA" id="ARBA00007374"/>
    </source>
</evidence>
<proteinExistence type="inferred from homology"/>
<dbReference type="STRING" id="1965070.A0A3S3NWR4"/>
<keyword evidence="3 4" id="KW-0418">Kinase</keyword>
<comment type="similarity">
    <text evidence="1 4">Belongs to the inositol phosphokinase (IPK) family.</text>
</comment>
<comment type="caution">
    <text evidence="5">The sequence shown here is derived from an EMBL/GenBank/DDBJ whole genome shotgun (WGS) entry which is preliminary data.</text>
</comment>
<dbReference type="GO" id="GO:0000828">
    <property type="term" value="F:inositol hexakisphosphate kinase activity"/>
    <property type="evidence" value="ECO:0007669"/>
    <property type="project" value="TreeGrafter"/>
</dbReference>
<keyword evidence="7" id="KW-1185">Reference proteome</keyword>
<dbReference type="PANTHER" id="PTHR12400">
    <property type="entry name" value="INOSITOL POLYPHOSPHATE KINASE"/>
    <property type="match status" value="1"/>
</dbReference>
<dbReference type="Gene3D" id="3.30.470.160">
    <property type="entry name" value="Inositol polyphosphate kinase"/>
    <property type="match status" value="2"/>
</dbReference>
<keyword evidence="2 4" id="KW-0808">Transferase</keyword>
<dbReference type="GO" id="GO:0032958">
    <property type="term" value="P:inositol phosphate biosynthetic process"/>
    <property type="evidence" value="ECO:0007669"/>
    <property type="project" value="InterPro"/>
</dbReference>
<evidence type="ECO:0000313" key="7">
    <source>
        <dbReference type="Proteomes" id="UP000285301"/>
    </source>
</evidence>
<dbReference type="EMBL" id="NCKU01001930">
    <property type="protein sequence ID" value="RWS10888.1"/>
    <property type="molecule type" value="Genomic_DNA"/>
</dbReference>
<protein>
    <recommendedName>
        <fullName evidence="4">Kinase</fullName>
        <ecNumber evidence="4">2.7.-.-</ecNumber>
    </recommendedName>
</protein>
<dbReference type="InterPro" id="IPR038286">
    <property type="entry name" value="IPK_sf"/>
</dbReference>
<name>A0A3S3NWR4_9ACAR</name>
<evidence type="ECO:0000256" key="2">
    <source>
        <dbReference type="ARBA" id="ARBA00022679"/>
    </source>
</evidence>
<reference evidence="5 7" key="1">
    <citation type="journal article" date="2018" name="Gigascience">
        <title>Genomes of trombidid mites reveal novel predicted allergens and laterally-transferred genes associated with secondary metabolism.</title>
        <authorList>
            <person name="Dong X."/>
            <person name="Chaisiri K."/>
            <person name="Xia D."/>
            <person name="Armstrong S.D."/>
            <person name="Fang Y."/>
            <person name="Donnelly M.J."/>
            <person name="Kadowaki T."/>
            <person name="McGarry J.W."/>
            <person name="Darby A.C."/>
            <person name="Makepeace B.L."/>
        </authorList>
    </citation>
    <scope>NUCLEOTIDE SEQUENCE [LARGE SCALE GENOMIC DNA]</scope>
    <source>
        <strain evidence="5">UoL-WK</strain>
    </source>
</reference>